<dbReference type="InterPro" id="IPR032808">
    <property type="entry name" value="DoxX"/>
</dbReference>
<reference evidence="6 7" key="1">
    <citation type="submission" date="2019-03" db="EMBL/GenBank/DDBJ databases">
        <title>Deep-cultivation of Planctomycetes and their phenomic and genomic characterization uncovers novel biology.</title>
        <authorList>
            <person name="Wiegand S."/>
            <person name="Jogler M."/>
            <person name="Boedeker C."/>
            <person name="Pinto D."/>
            <person name="Vollmers J."/>
            <person name="Rivas-Marin E."/>
            <person name="Kohn T."/>
            <person name="Peeters S.H."/>
            <person name="Heuer A."/>
            <person name="Rast P."/>
            <person name="Oberbeckmann S."/>
            <person name="Bunk B."/>
            <person name="Jeske O."/>
            <person name="Meyerdierks A."/>
            <person name="Storesund J.E."/>
            <person name="Kallscheuer N."/>
            <person name="Luecker S."/>
            <person name="Lage O.M."/>
            <person name="Pohl T."/>
            <person name="Merkel B.J."/>
            <person name="Hornburger P."/>
            <person name="Mueller R.-W."/>
            <person name="Bruemmer F."/>
            <person name="Labrenz M."/>
            <person name="Spormann A.M."/>
            <person name="Op den Camp H."/>
            <person name="Overmann J."/>
            <person name="Amann R."/>
            <person name="Jetten M.S.M."/>
            <person name="Mascher T."/>
            <person name="Medema M.H."/>
            <person name="Devos D.P."/>
            <person name="Kaster A.-K."/>
            <person name="Ovreas L."/>
            <person name="Rohde M."/>
            <person name="Galperin M.Y."/>
            <person name="Jogler C."/>
        </authorList>
    </citation>
    <scope>NUCLEOTIDE SEQUENCE [LARGE SCALE GENOMIC DNA]</scope>
    <source>
        <strain evidence="6 7">Enr13</strain>
    </source>
</reference>
<proteinExistence type="predicted"/>
<keyword evidence="7" id="KW-1185">Reference proteome</keyword>
<accession>A0A518HSM6</accession>
<sequence length="136" mass="14639">MNGKLIGYWLLTGLFCLAMGAAGVLNLIRFEGQQESMSGLGYPVYLMSILGIAKVLGVIALLIPKTPLLKEWAYAGFTFDLLGASASHGFARHAIPEVIVPLVFLAVLAGSYSLRPVSRRLHFHAEPVALTPETQS</sequence>
<keyword evidence="4 5" id="KW-0472">Membrane</keyword>
<evidence type="ECO:0000256" key="3">
    <source>
        <dbReference type="ARBA" id="ARBA00022989"/>
    </source>
</evidence>
<feature type="transmembrane region" description="Helical" evidence="5">
    <location>
        <begin position="40"/>
        <end position="63"/>
    </location>
</feature>
<dbReference type="EMBL" id="CP037423">
    <property type="protein sequence ID" value="QDV43826.1"/>
    <property type="molecule type" value="Genomic_DNA"/>
</dbReference>
<keyword evidence="2 5" id="KW-0812">Transmembrane</keyword>
<dbReference type="RefSeq" id="WP_145388172.1">
    <property type="nucleotide sequence ID" value="NZ_CP037423.1"/>
</dbReference>
<feature type="transmembrane region" description="Helical" evidence="5">
    <location>
        <begin position="6"/>
        <end position="28"/>
    </location>
</feature>
<keyword evidence="3 5" id="KW-1133">Transmembrane helix</keyword>
<feature type="transmembrane region" description="Helical" evidence="5">
    <location>
        <begin position="94"/>
        <end position="114"/>
    </location>
</feature>
<evidence type="ECO:0000313" key="7">
    <source>
        <dbReference type="Proteomes" id="UP000319004"/>
    </source>
</evidence>
<evidence type="ECO:0000256" key="2">
    <source>
        <dbReference type="ARBA" id="ARBA00022692"/>
    </source>
</evidence>
<gene>
    <name evidence="6" type="ORF">Enr13x_36860</name>
</gene>
<dbReference type="OrthoDB" id="7960583at2"/>
<dbReference type="Proteomes" id="UP000319004">
    <property type="component" value="Chromosome"/>
</dbReference>
<dbReference type="AlphaFoldDB" id="A0A518HSM6"/>
<evidence type="ECO:0000256" key="4">
    <source>
        <dbReference type="ARBA" id="ARBA00023136"/>
    </source>
</evidence>
<dbReference type="GO" id="GO:0016020">
    <property type="term" value="C:membrane"/>
    <property type="evidence" value="ECO:0007669"/>
    <property type="project" value="UniProtKB-SubCell"/>
</dbReference>
<organism evidence="6 7">
    <name type="scientific">Stieleria neptunia</name>
    <dbReference type="NCBI Taxonomy" id="2527979"/>
    <lineage>
        <taxon>Bacteria</taxon>
        <taxon>Pseudomonadati</taxon>
        <taxon>Planctomycetota</taxon>
        <taxon>Planctomycetia</taxon>
        <taxon>Pirellulales</taxon>
        <taxon>Pirellulaceae</taxon>
        <taxon>Stieleria</taxon>
    </lineage>
</organism>
<dbReference type="InterPro" id="IPR016944">
    <property type="entry name" value="UCP030066"/>
</dbReference>
<evidence type="ECO:0008006" key="8">
    <source>
        <dbReference type="Google" id="ProtNLM"/>
    </source>
</evidence>
<name>A0A518HSM6_9BACT</name>
<comment type="subcellular location">
    <subcellularLocation>
        <location evidence="1">Membrane</location>
        <topology evidence="1">Multi-pass membrane protein</topology>
    </subcellularLocation>
</comment>
<evidence type="ECO:0000256" key="1">
    <source>
        <dbReference type="ARBA" id="ARBA00004141"/>
    </source>
</evidence>
<dbReference type="PIRSF" id="PIRSF030066">
    <property type="entry name" value="UCP030066"/>
    <property type="match status" value="1"/>
</dbReference>
<dbReference type="Pfam" id="PF13564">
    <property type="entry name" value="DoxX_2"/>
    <property type="match status" value="1"/>
</dbReference>
<evidence type="ECO:0000256" key="5">
    <source>
        <dbReference type="SAM" id="Phobius"/>
    </source>
</evidence>
<dbReference type="KEGG" id="snep:Enr13x_36860"/>
<evidence type="ECO:0000313" key="6">
    <source>
        <dbReference type="EMBL" id="QDV43826.1"/>
    </source>
</evidence>
<protein>
    <recommendedName>
        <fullName evidence="8">DoxX-like family protein</fullName>
    </recommendedName>
</protein>